<dbReference type="Proteomes" id="UP001499978">
    <property type="component" value="Unassembled WGS sequence"/>
</dbReference>
<dbReference type="Gene3D" id="3.90.550.10">
    <property type="entry name" value="Spore Coat Polysaccharide Biosynthesis Protein SpsA, Chain A"/>
    <property type="match status" value="1"/>
</dbReference>
<dbReference type="EMBL" id="BAAARY010000012">
    <property type="protein sequence ID" value="GAA2526778.1"/>
    <property type="molecule type" value="Genomic_DNA"/>
</dbReference>
<protein>
    <submittedName>
        <fullName evidence="6">Glycosyltransferase</fullName>
    </submittedName>
</protein>
<dbReference type="SUPFAM" id="SSF53448">
    <property type="entry name" value="Nucleotide-diphospho-sugar transferases"/>
    <property type="match status" value="1"/>
</dbReference>
<feature type="transmembrane region" description="Helical" evidence="5">
    <location>
        <begin position="15"/>
        <end position="34"/>
    </location>
</feature>
<accession>A0ABN3NM28</accession>
<feature type="region of interest" description="Disordered" evidence="4">
    <location>
        <begin position="464"/>
        <end position="520"/>
    </location>
</feature>
<sequence length="520" mass="56584">METLLSLLRAADYAFLLYFAAINTSYLVLLVLAAQEFGRHARRAPFAGADDMLRSPLTFPISIIVPAYNEGPGIVAAVQAIAALEYPTFEIIVVDDGSTDDTVDRLRDQFQLVATPRVVPSAVAYTGQVRATYVSATNPDGLLVVSKANGGKADALNVGINMARFPLLCMVDADSVMDPRALLAVAKPFVDDPVRVAATGGVVRIANGCRVVAGRVVEVGMPRQWLPRIQVIEYLRAFLMGRAGWSRLGGLVVISGAFGLFRRDLVVLAGGMASDCIGEDAELVVRLHRRLSATGGDYRVVFVSEPVSWSEAPSTLAALGKQRRRWHRGLAEILVRHRRMIGNPRYGRIGLLALPWYLQFELLAPVVELLAVVLVPAGLYAGAVNVDFAWRFLLVAYGYAFVISLAALLLEELSFHRYPRWRDLGLGFVAAVIENLGYRQLMAWWQLRGIWDAVRGGRHDWGRHQRQGFHGDQSTAGPPVAVGQPAPRGVSAAAPKETENRLHQIDTLGSSSRSTDGGIG</sequence>
<evidence type="ECO:0000256" key="1">
    <source>
        <dbReference type="ARBA" id="ARBA00006739"/>
    </source>
</evidence>
<keyword evidence="7" id="KW-1185">Reference proteome</keyword>
<keyword evidence="3" id="KW-0808">Transferase</keyword>
<evidence type="ECO:0000256" key="3">
    <source>
        <dbReference type="ARBA" id="ARBA00022679"/>
    </source>
</evidence>
<evidence type="ECO:0000256" key="4">
    <source>
        <dbReference type="SAM" id="MobiDB-lite"/>
    </source>
</evidence>
<feature type="transmembrane region" description="Helical" evidence="5">
    <location>
        <begin position="362"/>
        <end position="382"/>
    </location>
</feature>
<dbReference type="RefSeq" id="WP_344172910.1">
    <property type="nucleotide sequence ID" value="NZ_BAAARY010000012.1"/>
</dbReference>
<gene>
    <name evidence="6" type="ORF">GCM10010201_26950</name>
</gene>
<feature type="compositionally biased region" description="Polar residues" evidence="4">
    <location>
        <begin position="507"/>
        <end position="520"/>
    </location>
</feature>
<comment type="caution">
    <text evidence="6">The sequence shown here is derived from an EMBL/GenBank/DDBJ whole genome shotgun (WGS) entry which is preliminary data.</text>
</comment>
<proteinExistence type="inferred from homology"/>
<dbReference type="Pfam" id="PF13641">
    <property type="entry name" value="Glyco_tranf_2_3"/>
    <property type="match status" value="1"/>
</dbReference>
<keyword evidence="5" id="KW-0472">Membrane</keyword>
<keyword evidence="2" id="KW-0328">Glycosyltransferase</keyword>
<comment type="similarity">
    <text evidence="1">Belongs to the glycosyltransferase 2 family.</text>
</comment>
<evidence type="ECO:0000313" key="7">
    <source>
        <dbReference type="Proteomes" id="UP001499978"/>
    </source>
</evidence>
<feature type="transmembrane region" description="Helical" evidence="5">
    <location>
        <begin position="388"/>
        <end position="410"/>
    </location>
</feature>
<dbReference type="PANTHER" id="PTHR43630">
    <property type="entry name" value="POLY-BETA-1,6-N-ACETYL-D-GLUCOSAMINE SYNTHASE"/>
    <property type="match status" value="1"/>
</dbReference>
<dbReference type="CDD" id="cd06423">
    <property type="entry name" value="CESA_like"/>
    <property type="match status" value="1"/>
</dbReference>
<keyword evidence="5" id="KW-1133">Transmembrane helix</keyword>
<reference evidence="7" key="1">
    <citation type="journal article" date="2019" name="Int. J. Syst. Evol. Microbiol.">
        <title>The Global Catalogue of Microorganisms (GCM) 10K type strain sequencing project: providing services to taxonomists for standard genome sequencing and annotation.</title>
        <authorList>
            <consortium name="The Broad Institute Genomics Platform"/>
            <consortium name="The Broad Institute Genome Sequencing Center for Infectious Disease"/>
            <person name="Wu L."/>
            <person name="Ma J."/>
        </authorList>
    </citation>
    <scope>NUCLEOTIDE SEQUENCE [LARGE SCALE GENOMIC DNA]</scope>
    <source>
        <strain evidence="7">JCM 3367</strain>
    </source>
</reference>
<evidence type="ECO:0000256" key="2">
    <source>
        <dbReference type="ARBA" id="ARBA00022676"/>
    </source>
</evidence>
<name>A0ABN3NM28_9ACTN</name>
<feature type="compositionally biased region" description="Low complexity" evidence="4">
    <location>
        <begin position="476"/>
        <end position="490"/>
    </location>
</feature>
<dbReference type="InterPro" id="IPR029044">
    <property type="entry name" value="Nucleotide-diphossugar_trans"/>
</dbReference>
<keyword evidence="5" id="KW-0812">Transmembrane</keyword>
<evidence type="ECO:0000256" key="5">
    <source>
        <dbReference type="SAM" id="Phobius"/>
    </source>
</evidence>
<dbReference type="PANTHER" id="PTHR43630:SF1">
    <property type="entry name" value="POLY-BETA-1,6-N-ACETYL-D-GLUCOSAMINE SYNTHASE"/>
    <property type="match status" value="1"/>
</dbReference>
<organism evidence="6 7">
    <name type="scientific">Pilimelia columellifera subsp. columellifera</name>
    <dbReference type="NCBI Taxonomy" id="706583"/>
    <lineage>
        <taxon>Bacteria</taxon>
        <taxon>Bacillati</taxon>
        <taxon>Actinomycetota</taxon>
        <taxon>Actinomycetes</taxon>
        <taxon>Micromonosporales</taxon>
        <taxon>Micromonosporaceae</taxon>
        <taxon>Pilimelia</taxon>
    </lineage>
</organism>
<evidence type="ECO:0000313" key="6">
    <source>
        <dbReference type="EMBL" id="GAA2526778.1"/>
    </source>
</evidence>